<dbReference type="EMBL" id="CP012670">
    <property type="protein sequence ID" value="AUX22326.1"/>
    <property type="molecule type" value="Genomic_DNA"/>
</dbReference>
<evidence type="ECO:0000313" key="3">
    <source>
        <dbReference type="EMBL" id="AUX22326.1"/>
    </source>
</evidence>
<name>A0A4P2Q0B4_SORCE</name>
<feature type="signal peptide" evidence="2">
    <location>
        <begin position="1"/>
        <end position="18"/>
    </location>
</feature>
<evidence type="ECO:0000256" key="2">
    <source>
        <dbReference type="SAM" id="SignalP"/>
    </source>
</evidence>
<gene>
    <name evidence="3" type="ORF">SOCEGT47_028270</name>
</gene>
<proteinExistence type="predicted"/>
<feature type="region of interest" description="Disordered" evidence="1">
    <location>
        <begin position="542"/>
        <end position="589"/>
    </location>
</feature>
<reference evidence="3 4" key="1">
    <citation type="submission" date="2015-09" db="EMBL/GenBank/DDBJ databases">
        <title>Sorangium comparison.</title>
        <authorList>
            <person name="Zaburannyi N."/>
            <person name="Bunk B."/>
            <person name="Overmann J."/>
            <person name="Mueller R."/>
        </authorList>
    </citation>
    <scope>NUCLEOTIDE SEQUENCE [LARGE SCALE GENOMIC DNA]</scope>
    <source>
        <strain evidence="3 4">So ceGT47</strain>
    </source>
</reference>
<sequence length="1009" mass="106868">MKLRAALLAPVLSLVGCAGEATPVEVEALAQSGRSAFLCLAIDRPDPEGPGVLRPLPITDCARRYAESPDDFEVDPEDEGRAKLPHLYALVTQTSRGEVAIVDLTTERSSILDLDPGTPGASFLPVGAQPVDIVATPGSTAAFVAVAEPGREGVFALPSARALPRDGCPVPSLSTWPSCSLGSPPGEMVLVSDPPGPDGKLRSSCSSDYDLDPEGAGEAGDGGACGEASGDLGREGLGRQKLIVTLPELGGLAVLDAQTLLEDERFRDGGFAPCEVERWVPLDVALPPAATPAVAPHGPECVEPATTAGAAQAISPPRPAGLALAGDRLFVADLDAPVIHVVDLPTPCEPVELPPLLPSSTLDPARLVTTSRIAVSQASPPDFRRFLYAVDAGDGSLMVFDVSDGATSRTPLARPHPEWNPFQPPDRIRFRAPVRDLEIVARDSPARLPATGVAPEGIRCDPDPGLRACDSTIASCDLETLYRTSADHDAGAGPRRLRGSFAYVVLTSGQVAVVDVDDLDAACRGPEVKSQLAGCEVAPLPGAPPDDHDADGIPNAPVLDPETGQVRVDGDDCPYYPNRREGDRRVDRNGDGIEDTCELRTSGEASCGVVLPHTPRSEDYILPSGGAGQREPGVQTLPLLYDRSGAIVQLSEERSPKMRATLPPEGVAAPDLTLGVGAERQPILRGQQGLVERSGELQHALVMNLEDPRVHIVNTGWTVTYEGALPGFSRTFVGFDGDESALGSSDARFCRRGVQSRASIEEQLLAAGLGEREASARAAQLADFVQITSELPDEDAAYWQASREPVCSYERCNAKYGSIITSRPGLRVAEAYEDHLVLESRDPDVDEVAFARCCFPGEVQLDVRAGGQWVVQDAGGGFLHHVIADPATGRCRNACDGRLARLNGRVVHTPTDGPVTDGEPGAFINPMFRFAITGGAPEQDMQFRFTTQGAFTPLHIELSEAIRRDDRYDVQPQAIRFIPATGELAITDGSLQGLILLSSSSMTLTHQFR</sequence>
<dbReference type="Proteomes" id="UP000295781">
    <property type="component" value="Chromosome"/>
</dbReference>
<protein>
    <recommendedName>
        <fullName evidence="5">Secreted protein</fullName>
    </recommendedName>
</protein>
<feature type="chain" id="PRO_5020599026" description="Secreted protein" evidence="2">
    <location>
        <begin position="19"/>
        <end position="1009"/>
    </location>
</feature>
<evidence type="ECO:0000313" key="4">
    <source>
        <dbReference type="Proteomes" id="UP000295781"/>
    </source>
</evidence>
<feature type="region of interest" description="Disordered" evidence="1">
    <location>
        <begin position="184"/>
        <end position="227"/>
    </location>
</feature>
<dbReference type="OrthoDB" id="5477611at2"/>
<evidence type="ECO:0008006" key="5">
    <source>
        <dbReference type="Google" id="ProtNLM"/>
    </source>
</evidence>
<organism evidence="3 4">
    <name type="scientific">Sorangium cellulosum</name>
    <name type="common">Polyangium cellulosum</name>
    <dbReference type="NCBI Taxonomy" id="56"/>
    <lineage>
        <taxon>Bacteria</taxon>
        <taxon>Pseudomonadati</taxon>
        <taxon>Myxococcota</taxon>
        <taxon>Polyangia</taxon>
        <taxon>Polyangiales</taxon>
        <taxon>Polyangiaceae</taxon>
        <taxon>Sorangium</taxon>
    </lineage>
</organism>
<evidence type="ECO:0000256" key="1">
    <source>
        <dbReference type="SAM" id="MobiDB-lite"/>
    </source>
</evidence>
<dbReference type="SUPFAM" id="SSF75011">
    <property type="entry name" value="3-carboxy-cis,cis-mucoante lactonizing enzyme"/>
    <property type="match status" value="1"/>
</dbReference>
<feature type="compositionally biased region" description="Basic and acidic residues" evidence="1">
    <location>
        <begin position="578"/>
        <end position="589"/>
    </location>
</feature>
<keyword evidence="2" id="KW-0732">Signal</keyword>
<dbReference type="PROSITE" id="PS51257">
    <property type="entry name" value="PROKAR_LIPOPROTEIN"/>
    <property type="match status" value="1"/>
</dbReference>
<dbReference type="AlphaFoldDB" id="A0A4P2Q0B4"/>
<accession>A0A4P2Q0B4</accession>
<dbReference type="RefSeq" id="WP_129347510.1">
    <property type="nucleotide sequence ID" value="NZ_CP012670.1"/>
</dbReference>